<organism evidence="2 5">
    <name type="scientific">Clostridium innocuum</name>
    <dbReference type="NCBI Taxonomy" id="1522"/>
    <lineage>
        <taxon>Bacteria</taxon>
        <taxon>Bacillati</taxon>
        <taxon>Bacillota</taxon>
        <taxon>Clostridia</taxon>
        <taxon>Eubacteriales</taxon>
        <taxon>Clostridiaceae</taxon>
        <taxon>Clostridium</taxon>
    </lineage>
</organism>
<reference evidence="4" key="2">
    <citation type="journal article" date="2019" name="Nat. Med.">
        <title>A library of human gut bacterial isolates paired with longitudinal multiomics data enables mechanistic microbiome research.</title>
        <authorList>
            <person name="Poyet M."/>
            <person name="Groussin M."/>
            <person name="Gibbons S.M."/>
            <person name="Avila-Pacheco J."/>
            <person name="Jiang X."/>
            <person name="Kearney S.M."/>
            <person name="Perrotta A.R."/>
            <person name="Berdy B."/>
            <person name="Zhao S."/>
            <person name="Lieberman T.D."/>
            <person name="Swanson P.K."/>
            <person name="Smith M."/>
            <person name="Roesemann S."/>
            <person name="Alexander J.E."/>
            <person name="Rich S.A."/>
            <person name="Livny J."/>
            <person name="Vlamakis H."/>
            <person name="Clish C."/>
            <person name="Bullock K."/>
            <person name="Deik A."/>
            <person name="Scott J."/>
            <person name="Pierce K.A."/>
            <person name="Xavier R.J."/>
            <person name="Alm E.J."/>
        </authorList>
    </citation>
    <scope>NUCLEOTIDE SEQUENCE</scope>
    <source>
        <strain evidence="4">BIOML-A12</strain>
    </source>
</reference>
<evidence type="ECO:0000259" key="1">
    <source>
        <dbReference type="Pfam" id="PF13098"/>
    </source>
</evidence>
<gene>
    <name evidence="2" type="ORF">CIAN88_18010</name>
    <name evidence="4" type="ORF">GT664_15840</name>
    <name evidence="3" type="ORF">MKC95_09215</name>
</gene>
<evidence type="ECO:0000313" key="5">
    <source>
        <dbReference type="Proteomes" id="UP000030008"/>
    </source>
</evidence>
<dbReference type="Proteomes" id="UP001203972">
    <property type="component" value="Unassembled WGS sequence"/>
</dbReference>
<evidence type="ECO:0000313" key="2">
    <source>
        <dbReference type="EMBL" id="KGJ51888.1"/>
    </source>
</evidence>
<dbReference type="RefSeq" id="WP_008818762.1">
    <property type="nucleotide sequence ID" value="NZ_AP025565.1"/>
</dbReference>
<reference evidence="3" key="3">
    <citation type="journal article" date="2022" name="Clin. Infect. Dis.">
        <title>Association between Clostridium innocuum and antibiotic-associated diarrhea in adults and children: A cross-sectional study and comparative genomics analysis.</title>
        <authorList>
            <person name="Cherny K.E."/>
            <person name="Muscat E.B."/>
            <person name="Balaji A."/>
            <person name="Mukherjee J."/>
            <person name="Ozer E.A."/>
            <person name="Angarone M.P."/>
            <person name="Hauser A.R."/>
            <person name="Sichel J.S."/>
            <person name="Amponsah E."/>
            <person name="Kociolek L.K."/>
        </authorList>
    </citation>
    <scope>NUCLEOTIDE SEQUENCE</scope>
    <source>
        <strain evidence="3">NU1-AC-029v</strain>
    </source>
</reference>
<dbReference type="Pfam" id="PF13098">
    <property type="entry name" value="Thioredoxin_2"/>
    <property type="match status" value="1"/>
</dbReference>
<proteinExistence type="predicted"/>
<dbReference type="InterPro" id="IPR012336">
    <property type="entry name" value="Thioredoxin-like_fold"/>
</dbReference>
<comment type="caution">
    <text evidence="2">The sequence shown here is derived from an EMBL/GenBank/DDBJ whole genome shotgun (WGS) entry which is preliminary data.</text>
</comment>
<evidence type="ECO:0000313" key="3">
    <source>
        <dbReference type="EMBL" id="MCR0232945.1"/>
    </source>
</evidence>
<reference evidence="2 5" key="1">
    <citation type="submission" date="2014-08" db="EMBL/GenBank/DDBJ databases">
        <title>Clostridium innocuum, an unnegligible vancomycin-resistant pathogen causing extra-intestinal infections.</title>
        <authorList>
            <person name="Feng Y."/>
            <person name="Chiu C.-H."/>
        </authorList>
    </citation>
    <scope>NUCLEOTIDE SEQUENCE [LARGE SCALE GENOMIC DNA]</scope>
    <source>
        <strain evidence="2 5">AN88</strain>
    </source>
</reference>
<protein>
    <submittedName>
        <fullName evidence="3">Thioredoxin fold domain-containing protein</fullName>
    </submittedName>
</protein>
<sequence>MKKVLLCLFCMMFFLQGCGKDHEGEPIELTPQEVLVRLQDPKKNSFMLYITSDNCYSCDEYEKVIQEIEEETPFEIYYLKMDTNEEDTDIKQAVEELQITTGKIQSLPSTFYFYQGSLLPENSKEGYLEKKDLLKWLNDLHLLH</sequence>
<feature type="domain" description="Thioredoxin-like fold" evidence="1">
    <location>
        <begin position="42"/>
        <end position="137"/>
    </location>
</feature>
<evidence type="ECO:0000313" key="4">
    <source>
        <dbReference type="EMBL" id="MZH57181.1"/>
    </source>
</evidence>
<accession>A0A099I4X8</accession>
<dbReference type="EMBL" id="WWTN01000031">
    <property type="protein sequence ID" value="MZH57181.1"/>
    <property type="molecule type" value="Genomic_DNA"/>
</dbReference>
<dbReference type="Gene3D" id="3.40.30.10">
    <property type="entry name" value="Glutaredoxin"/>
    <property type="match status" value="1"/>
</dbReference>
<dbReference type="SUPFAM" id="SSF52833">
    <property type="entry name" value="Thioredoxin-like"/>
    <property type="match status" value="1"/>
</dbReference>
<dbReference type="PROSITE" id="PS51257">
    <property type="entry name" value="PROKAR_LIPOPROTEIN"/>
    <property type="match status" value="1"/>
</dbReference>
<dbReference type="EMBL" id="JQIF01000093">
    <property type="protein sequence ID" value="KGJ51888.1"/>
    <property type="molecule type" value="Genomic_DNA"/>
</dbReference>
<name>A0A099I4X8_CLOIN</name>
<dbReference type="InterPro" id="IPR036249">
    <property type="entry name" value="Thioredoxin-like_sf"/>
</dbReference>
<dbReference type="EMBL" id="JAKTMA010000014">
    <property type="protein sequence ID" value="MCR0232945.1"/>
    <property type="molecule type" value="Genomic_DNA"/>
</dbReference>
<dbReference type="AlphaFoldDB" id="A0A099I4X8"/>
<dbReference type="Proteomes" id="UP000604383">
    <property type="component" value="Unassembled WGS sequence"/>
</dbReference>
<dbReference type="Proteomes" id="UP000030008">
    <property type="component" value="Unassembled WGS sequence"/>
</dbReference>